<feature type="compositionally biased region" description="Polar residues" evidence="1">
    <location>
        <begin position="77"/>
        <end position="86"/>
    </location>
</feature>
<feature type="region of interest" description="Disordered" evidence="1">
    <location>
        <begin position="124"/>
        <end position="170"/>
    </location>
</feature>
<dbReference type="EMBL" id="JAHYIQ010000035">
    <property type="protein sequence ID" value="KAK1119783.1"/>
    <property type="molecule type" value="Genomic_DNA"/>
</dbReference>
<comment type="caution">
    <text evidence="2">The sequence shown here is derived from an EMBL/GenBank/DDBJ whole genome shotgun (WGS) entry which is preliminary data.</text>
</comment>
<evidence type="ECO:0000313" key="3">
    <source>
        <dbReference type="Proteomes" id="UP001177670"/>
    </source>
</evidence>
<feature type="compositionally biased region" description="Basic and acidic residues" evidence="1">
    <location>
        <begin position="272"/>
        <end position="284"/>
    </location>
</feature>
<reference evidence="2" key="1">
    <citation type="submission" date="2021-10" db="EMBL/GenBank/DDBJ databases">
        <title>Melipona bicolor Genome sequencing and assembly.</title>
        <authorList>
            <person name="Araujo N.S."/>
            <person name="Arias M.C."/>
        </authorList>
    </citation>
    <scope>NUCLEOTIDE SEQUENCE</scope>
    <source>
        <strain evidence="2">USP_2M_L1-L4_2017</strain>
        <tissue evidence="2">Whole body</tissue>
    </source>
</reference>
<name>A0AA40KGW5_9HYME</name>
<gene>
    <name evidence="2" type="ORF">K0M31_013196</name>
</gene>
<keyword evidence="3" id="KW-1185">Reference proteome</keyword>
<feature type="region of interest" description="Disordered" evidence="1">
    <location>
        <begin position="255"/>
        <end position="338"/>
    </location>
</feature>
<evidence type="ECO:0000256" key="1">
    <source>
        <dbReference type="SAM" id="MobiDB-lite"/>
    </source>
</evidence>
<protein>
    <submittedName>
        <fullName evidence="2">Uncharacterized protein</fullName>
    </submittedName>
</protein>
<evidence type="ECO:0000313" key="2">
    <source>
        <dbReference type="EMBL" id="KAK1119783.1"/>
    </source>
</evidence>
<feature type="compositionally biased region" description="Low complexity" evidence="1">
    <location>
        <begin position="55"/>
        <end position="69"/>
    </location>
</feature>
<dbReference type="Proteomes" id="UP001177670">
    <property type="component" value="Unassembled WGS sequence"/>
</dbReference>
<sequence length="357" mass="38849">MFTDNPSYFSLSSGTVTTSPSTTPTSTTSVAFSPPSKGSTGLTALFRRRPCKMGTTSSASVLSTSTTSTLIPHENNRSSTSGASTPTEEKMPMLSRNGTGHLGNSPHAGSVNQRRSFRNLFRSVSANADNERTQQFLKGDPRPSDVAPPSPYLPRSHSHSENDKRHPGRSRAVLKSASELLSNDMVYCGLARDNHDRHDDDGDDDDRDSNEVFVGVDDARLVMKSSENNANATIKIQSIKSNARYYNLSSTLPAAGSATAGRRRHSISTFIGKDRGPSSKDISKRQPQSPTVLVEPNTMAPPTPVDTVDGVQAEDRKPRSCSRSRRRRHRSSSSREGYEDVAKLRVALKAICQLQIR</sequence>
<feature type="compositionally biased region" description="Low complexity" evidence="1">
    <location>
        <begin position="12"/>
        <end position="36"/>
    </location>
</feature>
<organism evidence="2 3">
    <name type="scientific">Melipona bicolor</name>
    <dbReference type="NCBI Taxonomy" id="60889"/>
    <lineage>
        <taxon>Eukaryota</taxon>
        <taxon>Metazoa</taxon>
        <taxon>Ecdysozoa</taxon>
        <taxon>Arthropoda</taxon>
        <taxon>Hexapoda</taxon>
        <taxon>Insecta</taxon>
        <taxon>Pterygota</taxon>
        <taxon>Neoptera</taxon>
        <taxon>Endopterygota</taxon>
        <taxon>Hymenoptera</taxon>
        <taxon>Apocrita</taxon>
        <taxon>Aculeata</taxon>
        <taxon>Apoidea</taxon>
        <taxon>Anthophila</taxon>
        <taxon>Apidae</taxon>
        <taxon>Melipona</taxon>
    </lineage>
</organism>
<accession>A0AA40KGW5</accession>
<proteinExistence type="predicted"/>
<feature type="compositionally biased region" description="Basic residues" evidence="1">
    <location>
        <begin position="319"/>
        <end position="332"/>
    </location>
</feature>
<feature type="compositionally biased region" description="Polar residues" evidence="1">
    <location>
        <begin position="1"/>
        <end position="11"/>
    </location>
</feature>
<dbReference type="AlphaFoldDB" id="A0AA40KGW5"/>
<feature type="compositionally biased region" description="Polar residues" evidence="1">
    <location>
        <begin position="124"/>
        <end position="136"/>
    </location>
</feature>
<feature type="region of interest" description="Disordered" evidence="1">
    <location>
        <begin position="1"/>
        <end position="112"/>
    </location>
</feature>